<dbReference type="PANTHER" id="PTHR37385">
    <property type="entry name" value="PROTEIN LOW PSII ACCUMULATION 2, CHLOROPLASTIC"/>
    <property type="match status" value="1"/>
</dbReference>
<dbReference type="GO" id="GO:0009507">
    <property type="term" value="C:chloroplast"/>
    <property type="evidence" value="ECO:0007669"/>
    <property type="project" value="TreeGrafter"/>
</dbReference>
<organism evidence="3 4">
    <name type="scientific">Phaseolus coccineus</name>
    <name type="common">Scarlet runner bean</name>
    <name type="synonym">Phaseolus multiflorus</name>
    <dbReference type="NCBI Taxonomy" id="3886"/>
    <lineage>
        <taxon>Eukaryota</taxon>
        <taxon>Viridiplantae</taxon>
        <taxon>Streptophyta</taxon>
        <taxon>Embryophyta</taxon>
        <taxon>Tracheophyta</taxon>
        <taxon>Spermatophyta</taxon>
        <taxon>Magnoliopsida</taxon>
        <taxon>eudicotyledons</taxon>
        <taxon>Gunneridae</taxon>
        <taxon>Pentapetalae</taxon>
        <taxon>rosids</taxon>
        <taxon>fabids</taxon>
        <taxon>Fabales</taxon>
        <taxon>Fabaceae</taxon>
        <taxon>Papilionoideae</taxon>
        <taxon>50 kb inversion clade</taxon>
        <taxon>NPAAA clade</taxon>
        <taxon>indigoferoid/millettioid clade</taxon>
        <taxon>Phaseoleae</taxon>
        <taxon>Phaseolus</taxon>
    </lineage>
</organism>
<evidence type="ECO:0000256" key="2">
    <source>
        <dbReference type="SAM" id="Phobius"/>
    </source>
</evidence>
<evidence type="ECO:0000313" key="3">
    <source>
        <dbReference type="EMBL" id="KAK7341062.1"/>
    </source>
</evidence>
<evidence type="ECO:0000313" key="4">
    <source>
        <dbReference type="Proteomes" id="UP001374584"/>
    </source>
</evidence>
<gene>
    <name evidence="3" type="ORF">VNO80_23986</name>
</gene>
<dbReference type="AlphaFoldDB" id="A0AAN9LWH3"/>
<sequence>MPSRDTGEVYSTTELNSGPKAQEGPTINLKKEGDVGEIIGNISSHMKMLLQTRFLSSVQHTLLVFSPVLIKPTFRITVRSQKSSSDDDSAPKGFGLSDTASTANARKNQKQKQKGQRERASVIRRTPLEKPNFVSEEQEGKPQEEGKNESAFLLAMLGFGIVIFVEGIGLAASGFLPEEWDKIFVKYLYPSFTPTVLLFVAGTVSYGVFKYLQNEKITEQK</sequence>
<keyword evidence="4" id="KW-1185">Reference proteome</keyword>
<protein>
    <recommendedName>
        <fullName evidence="5">Protein LOW PSII ACCUMULATION 2, chloroplastic</fullName>
    </recommendedName>
</protein>
<name>A0AAN9LWH3_PHACN</name>
<keyword evidence="2" id="KW-0812">Transmembrane</keyword>
<feature type="transmembrane region" description="Helical" evidence="2">
    <location>
        <begin position="151"/>
        <end position="172"/>
    </location>
</feature>
<evidence type="ECO:0008006" key="5">
    <source>
        <dbReference type="Google" id="ProtNLM"/>
    </source>
</evidence>
<feature type="region of interest" description="Disordered" evidence="1">
    <location>
        <begin position="80"/>
        <end position="122"/>
    </location>
</feature>
<dbReference type="Proteomes" id="UP001374584">
    <property type="component" value="Unassembled WGS sequence"/>
</dbReference>
<evidence type="ECO:0000256" key="1">
    <source>
        <dbReference type="SAM" id="MobiDB-lite"/>
    </source>
</evidence>
<dbReference type="EMBL" id="JAYMYR010000009">
    <property type="protein sequence ID" value="KAK7341062.1"/>
    <property type="molecule type" value="Genomic_DNA"/>
</dbReference>
<keyword evidence="2" id="KW-1133">Transmembrane helix</keyword>
<feature type="region of interest" description="Disordered" evidence="1">
    <location>
        <begin position="1"/>
        <end position="27"/>
    </location>
</feature>
<keyword evidence="2" id="KW-0472">Membrane</keyword>
<comment type="caution">
    <text evidence="3">The sequence shown here is derived from an EMBL/GenBank/DDBJ whole genome shotgun (WGS) entry which is preliminary data.</text>
</comment>
<proteinExistence type="predicted"/>
<feature type="transmembrane region" description="Helical" evidence="2">
    <location>
        <begin position="192"/>
        <end position="212"/>
    </location>
</feature>
<dbReference type="PANTHER" id="PTHR37385:SF2">
    <property type="entry name" value="PROTEIN LPA2"/>
    <property type="match status" value="1"/>
</dbReference>
<reference evidence="3 4" key="1">
    <citation type="submission" date="2024-01" db="EMBL/GenBank/DDBJ databases">
        <title>The genomes of 5 underutilized Papilionoideae crops provide insights into root nodulation and disease resistanc.</title>
        <authorList>
            <person name="Jiang F."/>
        </authorList>
    </citation>
    <scope>NUCLEOTIDE SEQUENCE [LARGE SCALE GENOMIC DNA]</scope>
    <source>
        <strain evidence="3">JINMINGXINNONG_FW02</strain>
        <tissue evidence="3">Leaves</tissue>
    </source>
</reference>
<dbReference type="InterPro" id="IPR038789">
    <property type="entry name" value="LPA2-like"/>
</dbReference>
<accession>A0AAN9LWH3</accession>